<dbReference type="SUPFAM" id="SSF49265">
    <property type="entry name" value="Fibronectin type III"/>
    <property type="match status" value="1"/>
</dbReference>
<dbReference type="RefSeq" id="WP_269478601.1">
    <property type="nucleotide sequence ID" value="NZ_JAOSHN010000006.1"/>
</dbReference>
<comment type="caution">
    <text evidence="3">The sequence shown here is derived from an EMBL/GenBank/DDBJ whole genome shotgun (WGS) entry which is preliminary data.</text>
</comment>
<dbReference type="InterPro" id="IPR032675">
    <property type="entry name" value="LRR_dom_sf"/>
</dbReference>
<dbReference type="PANTHER" id="PTHR45661">
    <property type="entry name" value="SURFACE ANTIGEN"/>
    <property type="match status" value="1"/>
</dbReference>
<reference evidence="3" key="1">
    <citation type="submission" date="2022-09" db="EMBL/GenBank/DDBJ databases">
        <title>Culturomic study of gut microbiota in children with autism spectrum disorder.</title>
        <authorList>
            <person name="Efimov B.A."/>
            <person name="Chaplin A.V."/>
            <person name="Sokolova S.R."/>
            <person name="Pikina A.P."/>
            <person name="Korzhanova M."/>
            <person name="Belova V."/>
            <person name="Korostin D."/>
        </authorList>
    </citation>
    <scope>NUCLEOTIDE SEQUENCE</scope>
    <source>
        <strain evidence="3">ASD5510</strain>
    </source>
</reference>
<dbReference type="InterPro" id="IPR036116">
    <property type="entry name" value="FN3_sf"/>
</dbReference>
<feature type="chain" id="PRO_5039910028" evidence="1">
    <location>
        <begin position="23"/>
        <end position="665"/>
    </location>
</feature>
<feature type="signal peptide" evidence="1">
    <location>
        <begin position="1"/>
        <end position="22"/>
    </location>
</feature>
<evidence type="ECO:0000259" key="2">
    <source>
        <dbReference type="PROSITE" id="PS50853"/>
    </source>
</evidence>
<dbReference type="PANTHER" id="PTHR45661:SF3">
    <property type="entry name" value="IG-LIKE DOMAIN-CONTAINING PROTEIN"/>
    <property type="match status" value="1"/>
</dbReference>
<dbReference type="Proteomes" id="UP001065549">
    <property type="component" value="Unassembled WGS sequence"/>
</dbReference>
<keyword evidence="1" id="KW-0732">Signal</keyword>
<feature type="domain" description="Fibronectin type-III" evidence="2">
    <location>
        <begin position="564"/>
        <end position="665"/>
    </location>
</feature>
<dbReference type="SUPFAM" id="SSF52058">
    <property type="entry name" value="L domain-like"/>
    <property type="match status" value="1"/>
</dbReference>
<dbReference type="Gene3D" id="3.40.50.12480">
    <property type="match status" value="1"/>
</dbReference>
<evidence type="ECO:0000313" key="4">
    <source>
        <dbReference type="Proteomes" id="UP001065549"/>
    </source>
</evidence>
<protein>
    <submittedName>
        <fullName evidence="3">Leucine-rich repeat domain-containing protein</fullName>
    </submittedName>
</protein>
<dbReference type="Pfam" id="PF13306">
    <property type="entry name" value="LRR_5"/>
    <property type="match status" value="3"/>
</dbReference>
<dbReference type="PROSITE" id="PS50853">
    <property type="entry name" value="FN3"/>
    <property type="match status" value="1"/>
</dbReference>
<evidence type="ECO:0000313" key="3">
    <source>
        <dbReference type="EMBL" id="MCU7379646.1"/>
    </source>
</evidence>
<dbReference type="Gene3D" id="2.60.40.10">
    <property type="entry name" value="Immunoglobulins"/>
    <property type="match status" value="1"/>
</dbReference>
<accession>A0A9J6QWF5</accession>
<dbReference type="InterPro" id="IPR013783">
    <property type="entry name" value="Ig-like_fold"/>
</dbReference>
<dbReference type="Gene3D" id="3.80.10.10">
    <property type="entry name" value="Ribonuclease Inhibitor"/>
    <property type="match status" value="1"/>
</dbReference>
<dbReference type="InterPro" id="IPR003961">
    <property type="entry name" value="FN3_dom"/>
</dbReference>
<dbReference type="AlphaFoldDB" id="A0A9J6QWF5"/>
<sequence>MKKTFRLLTFLFILLITLFVSASIVSAHTENVQATDVKYKAEGGYLYFNKETGTVSGADETVIKASIPEEIAGHKVTTIGAGCFNGCLSLKTISFPASVQLIEPSVFVSCPSLESIHVDPSNAVYETIDNVLYNAKEKKLIRYPENKPGTGYQISEGTEIIGKYAFRDCYSLENVKIPNSVLYLEAFSFQGCNSIGEIKIPEGVKQIESGNFSNCINLERVILPKSLENLQASNFVYCPKLKAIDVSDENQQYCDMNGVLFSKDLSRLYCYPAGKPQTFYLIPQTVKVVEYSAFNSSRNLRHIDMSDAVEKIFAGAFNQCTGLEIIRLSDGLSTMHQAFMDCKKLKSITIPPKLEKLDGWMFTGCENLESVYLPENIQIEDDYAFEYCDKVRLYGAMGSPAEAYAKRNGLPFFDISQIQYRKLSVSASTFRYNGRDQRPKISVEGLSEGKDYSLIKPDNSVRAGSYTVEIKGMGDYTGSRTVTYQIMPAPISNVQITGLMTKYTYKGKAITPSPRIFAGGKELRNGSDYTVSYSKGRKNVGIYTLKLAFRGDYSGSLSKQYTIVPKKTNLSKLTAGKKQLRVKWKRQRTQVTGYQIQYATNKKFTKKSVKTTTVKSNKTTSKKIKKLKAKKKYYVRIRTYKTIKISGHTKRIYSQWSKVEYKKTR</sequence>
<dbReference type="InterPro" id="IPR053139">
    <property type="entry name" value="Surface_bspA-like"/>
</dbReference>
<dbReference type="Pfam" id="PF00041">
    <property type="entry name" value="fn3"/>
    <property type="match status" value="1"/>
</dbReference>
<gene>
    <name evidence="3" type="ORF">OBO34_14970</name>
</gene>
<dbReference type="EMBL" id="JAOSHN010000006">
    <property type="protein sequence ID" value="MCU7379646.1"/>
    <property type="molecule type" value="Genomic_DNA"/>
</dbReference>
<keyword evidence="4" id="KW-1185">Reference proteome</keyword>
<proteinExistence type="predicted"/>
<dbReference type="InterPro" id="IPR026906">
    <property type="entry name" value="LRR_5"/>
</dbReference>
<organism evidence="3 4">
    <name type="scientific">Hominibacterium faecale</name>
    <dbReference type="NCBI Taxonomy" id="2839743"/>
    <lineage>
        <taxon>Bacteria</taxon>
        <taxon>Bacillati</taxon>
        <taxon>Bacillota</taxon>
        <taxon>Clostridia</taxon>
        <taxon>Peptostreptococcales</taxon>
        <taxon>Anaerovoracaceae</taxon>
        <taxon>Hominibacterium</taxon>
    </lineage>
</organism>
<evidence type="ECO:0000256" key="1">
    <source>
        <dbReference type="SAM" id="SignalP"/>
    </source>
</evidence>
<name>A0A9J6QWF5_9FIRM</name>